<dbReference type="EMBL" id="CP098611">
    <property type="protein sequence ID" value="USR89497.1"/>
    <property type="molecule type" value="Genomic_DNA"/>
</dbReference>
<dbReference type="Proteomes" id="UP001056708">
    <property type="component" value="Chromosome"/>
</dbReference>
<keyword evidence="2" id="KW-1185">Reference proteome</keyword>
<gene>
    <name evidence="1" type="ORF">NEA10_11405</name>
</gene>
<accession>A0ABY5AKY5</accession>
<dbReference type="SUPFAM" id="SSF52540">
    <property type="entry name" value="P-loop containing nucleoside triphosphate hydrolases"/>
    <property type="match status" value="1"/>
</dbReference>
<protein>
    <submittedName>
        <fullName evidence="1">ATP-binding protein</fullName>
    </submittedName>
</protein>
<keyword evidence="1" id="KW-0067">ATP-binding</keyword>
<name>A0ABY5AKY5_9CYAN</name>
<dbReference type="GO" id="GO:0005524">
    <property type="term" value="F:ATP binding"/>
    <property type="evidence" value="ECO:0007669"/>
    <property type="project" value="UniProtKB-KW"/>
</dbReference>
<sequence length="669" mass="75875">MASIQQIVQRTVNPFDSTSFRPGNFWHDDSSQATSINGIHEEIVAGVSQMLSQVQGDRRSRTVVLSGDSGSGKSFLLGRLKRTLNPQAFFAYIGPWPESDYIWRHTLRYTIDSLTCVPDGERESQLLLWLKSLSAFRDEGFLKKVIGERHLFIHNFKSTYPTGIYNANEFFSILYHLTNPDLYPLACDWLKGDDLDAESLKLLNVSSSIETEHQAQNVLGNFGRIATATQPIVLCFDNLDNVDRSDRGYIDLQALFNVNSIIHNQKLKNFLVIISIITDTWRENSPHVQPADLARVDEELHLRPVDMTAAIALWERRILPLHQEADPPIPSRLYPLSEQELHRKFPGNQALPRSVLMVGRQAFQTAKLQLQDQAPVTQEVDELAAFQLVWEKELAKSRKTVQEIRQFSAPELMKMLREALTALNVTGVEPKLLKSPTYSRYSLSFYWSLTLGRIGVIWIEEPNLNSFCRVMKSCQEALRKNTCQYLYLIRAENLGVPKNKGYRYYKALFVDSIHKHIIPQIESLQILAAYHELVNAAEAGDLLLGDRAISTDELKDLVVRSEVLQSCRLLQNLGVFERNMGSLLDSTMSQSSKTENDPLRERLKEYLFALVKTQQLVGRMVLLESTRSQFPEMTPEGIDGAIGVLCDEGAIVILNPESNAEEQLITVNP</sequence>
<evidence type="ECO:0000313" key="2">
    <source>
        <dbReference type="Proteomes" id="UP001056708"/>
    </source>
</evidence>
<keyword evidence="1" id="KW-0547">Nucleotide-binding</keyword>
<dbReference type="Gene3D" id="3.40.50.300">
    <property type="entry name" value="P-loop containing nucleotide triphosphate hydrolases"/>
    <property type="match status" value="1"/>
</dbReference>
<organism evidence="1 2">
    <name type="scientific">Phormidium yuhuli AB48</name>
    <dbReference type="NCBI Taxonomy" id="2940671"/>
    <lineage>
        <taxon>Bacteria</taxon>
        <taxon>Bacillati</taxon>
        <taxon>Cyanobacteriota</taxon>
        <taxon>Cyanophyceae</taxon>
        <taxon>Oscillatoriophycideae</taxon>
        <taxon>Oscillatoriales</taxon>
        <taxon>Oscillatoriaceae</taxon>
        <taxon>Phormidium</taxon>
        <taxon>Phormidium yuhuli</taxon>
    </lineage>
</organism>
<evidence type="ECO:0000313" key="1">
    <source>
        <dbReference type="EMBL" id="USR89497.1"/>
    </source>
</evidence>
<dbReference type="RefSeq" id="WP_252660083.1">
    <property type="nucleotide sequence ID" value="NZ_CP098611.1"/>
</dbReference>
<proteinExistence type="predicted"/>
<dbReference type="InterPro" id="IPR027417">
    <property type="entry name" value="P-loop_NTPase"/>
</dbReference>
<reference evidence="1" key="1">
    <citation type="submission" date="2022-06" db="EMBL/GenBank/DDBJ databases">
        <title>Genome sequence of Phormidium yuhuli AB48 isolated from an industrial photobioreactor environment.</title>
        <authorList>
            <person name="Qiu Y."/>
            <person name="Noonan A.J.C."/>
            <person name="Dofher K."/>
            <person name="Koch M."/>
            <person name="Kieft B."/>
            <person name="Lin X."/>
            <person name="Ziels R.M."/>
            <person name="Hallam S.J."/>
        </authorList>
    </citation>
    <scope>NUCLEOTIDE SEQUENCE</scope>
    <source>
        <strain evidence="1">AB48</strain>
    </source>
</reference>